<accession>M0IDQ1</accession>
<dbReference type="PATRIC" id="fig|662479.7.peg.1511"/>
<gene>
    <name evidence="1" type="ORF">C440_07467</name>
</gene>
<dbReference type="Proteomes" id="UP000011550">
    <property type="component" value="Unassembled WGS sequence"/>
</dbReference>
<comment type="caution">
    <text evidence="1">The sequence shown here is derived from an EMBL/GenBank/DDBJ whole genome shotgun (WGS) entry which is preliminary data.</text>
</comment>
<evidence type="ECO:0000313" key="2">
    <source>
        <dbReference type="Proteomes" id="UP000011550"/>
    </source>
</evidence>
<organism evidence="1 2">
    <name type="scientific">Haloferax mucosum ATCC BAA-1512</name>
    <dbReference type="NCBI Taxonomy" id="662479"/>
    <lineage>
        <taxon>Archaea</taxon>
        <taxon>Methanobacteriati</taxon>
        <taxon>Methanobacteriota</taxon>
        <taxon>Stenosarchaea group</taxon>
        <taxon>Halobacteria</taxon>
        <taxon>Halobacteriales</taxon>
        <taxon>Haloferacaceae</taxon>
        <taxon>Haloferax</taxon>
    </lineage>
</organism>
<dbReference type="EMBL" id="AOLN01000011">
    <property type="protein sequence ID" value="ELZ94896.1"/>
    <property type="molecule type" value="Genomic_DNA"/>
</dbReference>
<protein>
    <submittedName>
        <fullName evidence="1">Uncharacterized protein</fullName>
    </submittedName>
</protein>
<keyword evidence="2" id="KW-1185">Reference proteome</keyword>
<dbReference type="RefSeq" id="WP_008319712.1">
    <property type="nucleotide sequence ID" value="NZ_AOLN01000011.1"/>
</dbReference>
<reference evidence="1 2" key="1">
    <citation type="journal article" date="2014" name="PLoS Genet.">
        <title>Phylogenetically driven sequencing of extremely halophilic archaea reveals strategies for static and dynamic osmo-response.</title>
        <authorList>
            <person name="Becker E.A."/>
            <person name="Seitzer P.M."/>
            <person name="Tritt A."/>
            <person name="Larsen D."/>
            <person name="Krusor M."/>
            <person name="Yao A.I."/>
            <person name="Wu D."/>
            <person name="Madern D."/>
            <person name="Eisen J.A."/>
            <person name="Darling A.E."/>
            <person name="Facciotti M.T."/>
        </authorList>
    </citation>
    <scope>NUCLEOTIDE SEQUENCE [LARGE SCALE GENOMIC DNA]</scope>
    <source>
        <strain evidence="1 2">ATCC BAA-1512</strain>
    </source>
</reference>
<dbReference type="AlphaFoldDB" id="M0IDQ1"/>
<sequence>MTTVHPTPVAVIENGTAFYYEGASARHEGRIEIYDDYVRLCGGPSSTWVPRENVEQVLEE</sequence>
<proteinExistence type="predicted"/>
<dbReference type="OrthoDB" id="303756at2157"/>
<evidence type="ECO:0000313" key="1">
    <source>
        <dbReference type="EMBL" id="ELZ94896.1"/>
    </source>
</evidence>
<name>M0IDQ1_9EURY</name>
<dbReference type="STRING" id="662479.C440_07467"/>